<name>A0ABQ8R1V0_FUSEQ</name>
<proteinExistence type="predicted"/>
<dbReference type="EMBL" id="JAOQBH010000018">
    <property type="protein sequence ID" value="KAJ4123076.1"/>
    <property type="molecule type" value="Genomic_DNA"/>
</dbReference>
<dbReference type="SUPFAM" id="SSF52540">
    <property type="entry name" value="P-loop containing nucleoside triphosphate hydrolases"/>
    <property type="match status" value="1"/>
</dbReference>
<comment type="caution">
    <text evidence="1">The sequence shown here is derived from an EMBL/GenBank/DDBJ whole genome shotgun (WGS) entry which is preliminary data.</text>
</comment>
<reference evidence="1" key="1">
    <citation type="submission" date="2022-09" db="EMBL/GenBank/DDBJ databases">
        <title>Fusarium specimens isolated from Avocado Roots.</title>
        <authorList>
            <person name="Stajich J."/>
            <person name="Roper C."/>
            <person name="Heimlech-Rivalta G."/>
        </authorList>
    </citation>
    <scope>NUCLEOTIDE SEQUENCE</scope>
    <source>
        <strain evidence="1">CF00095</strain>
    </source>
</reference>
<dbReference type="Gene3D" id="3.40.50.300">
    <property type="entry name" value="P-loop containing nucleotide triphosphate hydrolases"/>
    <property type="match status" value="1"/>
</dbReference>
<gene>
    <name evidence="1" type="ORF">NW768_010069</name>
</gene>
<dbReference type="Proteomes" id="UP001152024">
    <property type="component" value="Unassembled WGS sequence"/>
</dbReference>
<dbReference type="InterPro" id="IPR027417">
    <property type="entry name" value="P-loop_NTPase"/>
</dbReference>
<accession>A0ABQ8R1V0</accession>
<evidence type="ECO:0000313" key="1">
    <source>
        <dbReference type="EMBL" id="KAJ4123076.1"/>
    </source>
</evidence>
<protein>
    <submittedName>
        <fullName evidence="1">Uncharacterized protein</fullName>
    </submittedName>
</protein>
<evidence type="ECO:0000313" key="2">
    <source>
        <dbReference type="Proteomes" id="UP001152024"/>
    </source>
</evidence>
<organism evidence="1 2">
    <name type="scientific">Fusarium equiseti</name>
    <name type="common">Fusarium scirpi</name>
    <dbReference type="NCBI Taxonomy" id="61235"/>
    <lineage>
        <taxon>Eukaryota</taxon>
        <taxon>Fungi</taxon>
        <taxon>Dikarya</taxon>
        <taxon>Ascomycota</taxon>
        <taxon>Pezizomycotina</taxon>
        <taxon>Sordariomycetes</taxon>
        <taxon>Hypocreomycetidae</taxon>
        <taxon>Hypocreales</taxon>
        <taxon>Nectriaceae</taxon>
        <taxon>Fusarium</taxon>
        <taxon>Fusarium incarnatum-equiseti species complex</taxon>
    </lineage>
</organism>
<sequence length="295" mass="32724">MSQPKAHEPGQAPSMAQLVPDHEAVWNQKVRWIVGQVQHHKSQGQRVLIYVNQAHRGTSIQTALTNAGVTAVEITTRPEASREMAAQMFRSPVAGIEVLIASYSAGSNVVLRGVCKHGLIAQYPEEFEDYVEATNSLNTLYQTTSPSWNVAFVSETMDVISETRLIRSGMDFVLTRTETLQGLTAEQKKIRACYFVAMIMGHSSSGYPRLRVHWSRMETEEIRREGLFYFALGKLLDEQPSVAVHVTSESIARIALSWVPGTELTDQHVMGARPEATDGVVIFNYVVGGYRAGML</sequence>
<keyword evidence="2" id="KW-1185">Reference proteome</keyword>